<feature type="region of interest" description="Disordered" evidence="1">
    <location>
        <begin position="1"/>
        <end position="86"/>
    </location>
</feature>
<evidence type="ECO:0000313" key="2">
    <source>
        <dbReference type="EMBL" id="KAL1896784.1"/>
    </source>
</evidence>
<name>A0ABR3Z858_9PEZI</name>
<protein>
    <submittedName>
        <fullName evidence="2">Uncharacterized protein</fullName>
    </submittedName>
</protein>
<organism evidence="2 3">
    <name type="scientific">Sporothrix stenoceras</name>
    <dbReference type="NCBI Taxonomy" id="5173"/>
    <lineage>
        <taxon>Eukaryota</taxon>
        <taxon>Fungi</taxon>
        <taxon>Dikarya</taxon>
        <taxon>Ascomycota</taxon>
        <taxon>Pezizomycotina</taxon>
        <taxon>Sordariomycetes</taxon>
        <taxon>Sordariomycetidae</taxon>
        <taxon>Ophiostomatales</taxon>
        <taxon>Ophiostomataceae</taxon>
        <taxon>Sporothrix</taxon>
    </lineage>
</organism>
<dbReference type="Proteomes" id="UP001583186">
    <property type="component" value="Unassembled WGS sequence"/>
</dbReference>
<evidence type="ECO:0000256" key="1">
    <source>
        <dbReference type="SAM" id="MobiDB-lite"/>
    </source>
</evidence>
<evidence type="ECO:0000313" key="3">
    <source>
        <dbReference type="Proteomes" id="UP001583186"/>
    </source>
</evidence>
<dbReference type="PANTHER" id="PTHR28230:SF1">
    <property type="entry name" value="MITOCHONDRIAL IMPORT PROTEIN 2"/>
    <property type="match status" value="1"/>
</dbReference>
<dbReference type="EMBL" id="JAWCUI010000021">
    <property type="protein sequence ID" value="KAL1896784.1"/>
    <property type="molecule type" value="Genomic_DNA"/>
</dbReference>
<comment type="caution">
    <text evidence="2">The sequence shown here is derived from an EMBL/GenBank/DDBJ whole genome shotgun (WGS) entry which is preliminary data.</text>
</comment>
<accession>A0ABR3Z858</accession>
<dbReference type="PANTHER" id="PTHR28230">
    <property type="entry name" value="CHROMOSOME 1, WHOLE GENOME SHOTGUN SEQUENCE"/>
    <property type="match status" value="1"/>
</dbReference>
<gene>
    <name evidence="2" type="ORF">Sste5346_004417</name>
</gene>
<dbReference type="InterPro" id="IPR037652">
    <property type="entry name" value="Mim2"/>
</dbReference>
<keyword evidence="3" id="KW-1185">Reference proteome</keyword>
<sequence length="151" mass="16480">MSESILIPDTGSEMSASTSESFVLADPSPSATTTLPPRHADVEDGDDRLDEDDDEDGELDSLPSISTSVLSPSDAGTDDTSDAQREWEASLEQLQLMLTMVLVPFAGKYLGRKFAYWSWARYMEWAHDVEIMWTNKKAFKVAGAIGAAATL</sequence>
<dbReference type="Pfam" id="PF19117">
    <property type="entry name" value="Mim2"/>
    <property type="match status" value="1"/>
</dbReference>
<proteinExistence type="predicted"/>
<feature type="compositionally biased region" description="Acidic residues" evidence="1">
    <location>
        <begin position="43"/>
        <end position="59"/>
    </location>
</feature>
<feature type="compositionally biased region" description="Polar residues" evidence="1">
    <location>
        <begin position="12"/>
        <end position="21"/>
    </location>
</feature>
<reference evidence="2 3" key="1">
    <citation type="journal article" date="2024" name="IMA Fungus">
        <title>IMA Genome - F19 : A genome assembly and annotation guide to empower mycologists, including annotated draft genome sequences of Ceratocystis pirilliformis, Diaporthe australafricana, Fusarium ophioides, Paecilomyces lecythidis, and Sporothrix stenoceras.</title>
        <authorList>
            <person name="Aylward J."/>
            <person name="Wilson A.M."/>
            <person name="Visagie C.M."/>
            <person name="Spraker J."/>
            <person name="Barnes I."/>
            <person name="Buitendag C."/>
            <person name="Ceriani C."/>
            <person name="Del Mar Angel L."/>
            <person name="du Plessis D."/>
            <person name="Fuchs T."/>
            <person name="Gasser K."/>
            <person name="Kramer D."/>
            <person name="Li W."/>
            <person name="Munsamy K."/>
            <person name="Piso A."/>
            <person name="Price J.L."/>
            <person name="Sonnekus B."/>
            <person name="Thomas C."/>
            <person name="van der Nest A."/>
            <person name="van Dijk A."/>
            <person name="van Heerden A."/>
            <person name="van Vuuren N."/>
            <person name="Yilmaz N."/>
            <person name="Duong T.A."/>
            <person name="van der Merwe N.A."/>
            <person name="Wingfield M.J."/>
            <person name="Wingfield B.D."/>
        </authorList>
    </citation>
    <scope>NUCLEOTIDE SEQUENCE [LARGE SCALE GENOMIC DNA]</scope>
    <source>
        <strain evidence="2 3">CMW 5346</strain>
    </source>
</reference>